<gene>
    <name evidence="13" type="ORF">ENP13_07330</name>
</gene>
<dbReference type="Gene3D" id="3.30.465.10">
    <property type="match status" value="1"/>
</dbReference>
<evidence type="ECO:0000256" key="7">
    <source>
        <dbReference type="ARBA" id="ARBA00023136"/>
    </source>
</evidence>
<keyword evidence="7 9" id="KW-0472">Membrane</keyword>
<dbReference type="SUPFAM" id="SSF56176">
    <property type="entry name" value="FAD-binding/transporter-associated domain-like"/>
    <property type="match status" value="1"/>
</dbReference>
<feature type="domain" description="CBS" evidence="11">
    <location>
        <begin position="222"/>
        <end position="282"/>
    </location>
</feature>
<evidence type="ECO:0000256" key="2">
    <source>
        <dbReference type="ARBA" id="ARBA00022475"/>
    </source>
</evidence>
<dbReference type="EMBL" id="DSID01000554">
    <property type="protein sequence ID" value="HEX71040.1"/>
    <property type="molecule type" value="Genomic_DNA"/>
</dbReference>
<evidence type="ECO:0000313" key="13">
    <source>
        <dbReference type="EMBL" id="HEX71040.1"/>
    </source>
</evidence>
<evidence type="ECO:0000256" key="9">
    <source>
        <dbReference type="PROSITE-ProRule" id="PRU01193"/>
    </source>
</evidence>
<evidence type="ECO:0000256" key="6">
    <source>
        <dbReference type="ARBA" id="ARBA00023122"/>
    </source>
</evidence>
<sequence>MALLTELMLVAVLIGFNAFLAASEIAIVSARRSQLRAWAEEGSAAAERVLRLVEDPARMLSTIQVGITLAGFFTSAIGAVTLVRVVAAGLSALSLPLGEAQLTGLALVLVTTALSFLSIVFGELVPKTVAVQHAGRLALLVARPIELLAMLAHPVVAILTGTTNLILRAFGLPARATLPAITREEFLTLLEEAEDEGQVSASEADMVEEAFELRETVVRSVMVPRVDMEALPADLSLEVAIERFFATGFSRLPVYEGDLDHIVGILHVKDAFRVVWSDPAARSQPCRQFARPAYFVPETKRAGELLEELRARHTRMAIVIDEFGGVAGLVTLEDLIEELVGEIRDEFDRDYEPLRRLDSGEVEVDGRVGIYDLLDWFDLEEEELGPHEADSVGGLIVERLGHFPEAGESVQIGPLRCEVLTMEQRRVGRVRVVRVDEAGAGGEGSP</sequence>
<keyword evidence="4" id="KW-0677">Repeat</keyword>
<dbReference type="InterPro" id="IPR051676">
    <property type="entry name" value="UPF0053_domain"/>
</dbReference>
<dbReference type="FunFam" id="3.10.580.10:FF:000002">
    <property type="entry name" value="Magnesium/cobalt efflux protein CorC"/>
    <property type="match status" value="1"/>
</dbReference>
<dbReference type="CDD" id="cd04590">
    <property type="entry name" value="CBS_pair_CorC_HlyC_assoc"/>
    <property type="match status" value="1"/>
</dbReference>
<dbReference type="SMART" id="SM01091">
    <property type="entry name" value="CorC_HlyC"/>
    <property type="match status" value="1"/>
</dbReference>
<protein>
    <submittedName>
        <fullName evidence="13">HlyC/CorC family transporter</fullName>
    </submittedName>
</protein>
<organism evidence="13">
    <name type="scientific">Thermorudis sp</name>
    <dbReference type="NCBI Taxonomy" id="1969470"/>
    <lineage>
        <taxon>Bacteria</taxon>
        <taxon>Pseudomonadati</taxon>
        <taxon>Thermomicrobiota</taxon>
        <taxon>Thermomicrobia</taxon>
        <taxon>Thermomicrobia incertae sedis</taxon>
        <taxon>Thermorudis</taxon>
    </lineage>
</organism>
<keyword evidence="6 8" id="KW-0129">CBS domain</keyword>
<dbReference type="PROSITE" id="PS51371">
    <property type="entry name" value="CBS"/>
    <property type="match status" value="2"/>
</dbReference>
<dbReference type="SUPFAM" id="SSF54631">
    <property type="entry name" value="CBS-domain pair"/>
    <property type="match status" value="1"/>
</dbReference>
<evidence type="ECO:0000256" key="4">
    <source>
        <dbReference type="ARBA" id="ARBA00022737"/>
    </source>
</evidence>
<accession>A0A7C2ZYX4</accession>
<dbReference type="GO" id="GO:0050660">
    <property type="term" value="F:flavin adenine dinucleotide binding"/>
    <property type="evidence" value="ECO:0007669"/>
    <property type="project" value="InterPro"/>
</dbReference>
<dbReference type="Pfam" id="PF00571">
    <property type="entry name" value="CBS"/>
    <property type="match status" value="2"/>
</dbReference>
<name>A0A7C2ZYX4_9BACT</name>
<dbReference type="Gene3D" id="3.10.580.10">
    <property type="entry name" value="CBS-domain"/>
    <property type="match status" value="1"/>
</dbReference>
<evidence type="ECO:0000256" key="10">
    <source>
        <dbReference type="SAM" id="Phobius"/>
    </source>
</evidence>
<dbReference type="GO" id="GO:0005886">
    <property type="term" value="C:plasma membrane"/>
    <property type="evidence" value="ECO:0007669"/>
    <property type="project" value="UniProtKB-SubCell"/>
</dbReference>
<dbReference type="Pfam" id="PF03471">
    <property type="entry name" value="CorC_HlyC"/>
    <property type="match status" value="1"/>
</dbReference>
<dbReference type="PANTHER" id="PTHR43099:SF5">
    <property type="entry name" value="HLYC_CORC FAMILY TRANSPORTER"/>
    <property type="match status" value="1"/>
</dbReference>
<dbReference type="InterPro" id="IPR016169">
    <property type="entry name" value="FAD-bd_PCMH_sub2"/>
</dbReference>
<feature type="transmembrane region" description="Helical" evidence="10">
    <location>
        <begin position="137"/>
        <end position="159"/>
    </location>
</feature>
<evidence type="ECO:0000259" key="12">
    <source>
        <dbReference type="PROSITE" id="PS51846"/>
    </source>
</evidence>
<evidence type="ECO:0000256" key="8">
    <source>
        <dbReference type="PROSITE-ProRule" id="PRU00703"/>
    </source>
</evidence>
<evidence type="ECO:0000256" key="5">
    <source>
        <dbReference type="ARBA" id="ARBA00022989"/>
    </source>
</evidence>
<feature type="transmembrane region" description="Helical" evidence="10">
    <location>
        <begin position="102"/>
        <end position="125"/>
    </location>
</feature>
<dbReference type="InterPro" id="IPR046342">
    <property type="entry name" value="CBS_dom_sf"/>
</dbReference>
<keyword evidence="3 9" id="KW-0812">Transmembrane</keyword>
<dbReference type="Pfam" id="PF01595">
    <property type="entry name" value="CNNM"/>
    <property type="match status" value="1"/>
</dbReference>
<feature type="transmembrane region" description="Helical" evidence="10">
    <location>
        <begin position="67"/>
        <end position="90"/>
    </location>
</feature>
<dbReference type="InterPro" id="IPR002550">
    <property type="entry name" value="CNNM"/>
</dbReference>
<feature type="transmembrane region" description="Helical" evidence="10">
    <location>
        <begin position="6"/>
        <end position="28"/>
    </location>
</feature>
<evidence type="ECO:0000259" key="11">
    <source>
        <dbReference type="PROSITE" id="PS51371"/>
    </source>
</evidence>
<comment type="caution">
    <text evidence="13">The sequence shown here is derived from an EMBL/GenBank/DDBJ whole genome shotgun (WGS) entry which is preliminary data.</text>
</comment>
<reference evidence="13" key="1">
    <citation type="journal article" date="2020" name="mSystems">
        <title>Genome- and Community-Level Interaction Insights into Carbon Utilization and Element Cycling Functions of Hydrothermarchaeota in Hydrothermal Sediment.</title>
        <authorList>
            <person name="Zhou Z."/>
            <person name="Liu Y."/>
            <person name="Xu W."/>
            <person name="Pan J."/>
            <person name="Luo Z.H."/>
            <person name="Li M."/>
        </authorList>
    </citation>
    <scope>NUCLEOTIDE SEQUENCE [LARGE SCALE GENOMIC DNA]</scope>
    <source>
        <strain evidence="13">SpSt-192</strain>
    </source>
</reference>
<feature type="domain" description="CBS" evidence="11">
    <location>
        <begin position="289"/>
        <end position="346"/>
    </location>
</feature>
<dbReference type="PANTHER" id="PTHR43099">
    <property type="entry name" value="UPF0053 PROTEIN YRKA"/>
    <property type="match status" value="1"/>
</dbReference>
<proteinExistence type="predicted"/>
<dbReference type="InterPro" id="IPR044751">
    <property type="entry name" value="Ion_transp-like_CBS"/>
</dbReference>
<dbReference type="PROSITE" id="PS51846">
    <property type="entry name" value="CNNM"/>
    <property type="match status" value="1"/>
</dbReference>
<dbReference type="InterPro" id="IPR036318">
    <property type="entry name" value="FAD-bd_PCMH-like_sf"/>
</dbReference>
<evidence type="ECO:0000256" key="1">
    <source>
        <dbReference type="ARBA" id="ARBA00004651"/>
    </source>
</evidence>
<dbReference type="InterPro" id="IPR000644">
    <property type="entry name" value="CBS_dom"/>
</dbReference>
<keyword evidence="5 9" id="KW-1133">Transmembrane helix</keyword>
<dbReference type="InterPro" id="IPR005170">
    <property type="entry name" value="Transptr-assoc_dom"/>
</dbReference>
<dbReference type="AlphaFoldDB" id="A0A7C2ZYX4"/>
<comment type="subcellular location">
    <subcellularLocation>
        <location evidence="1">Cell membrane</location>
        <topology evidence="1">Multi-pass membrane protein</topology>
    </subcellularLocation>
</comment>
<keyword evidence="2" id="KW-1003">Cell membrane</keyword>
<feature type="domain" description="CNNM transmembrane" evidence="12">
    <location>
        <begin position="1"/>
        <end position="203"/>
    </location>
</feature>
<dbReference type="SMART" id="SM00116">
    <property type="entry name" value="CBS"/>
    <property type="match status" value="2"/>
</dbReference>
<evidence type="ECO:0000256" key="3">
    <source>
        <dbReference type="ARBA" id="ARBA00022692"/>
    </source>
</evidence>